<feature type="transmembrane region" description="Helical" evidence="1">
    <location>
        <begin position="140"/>
        <end position="159"/>
    </location>
</feature>
<gene>
    <name evidence="2" type="ORF">NDI79_09395</name>
</gene>
<protein>
    <submittedName>
        <fullName evidence="2">DUF3267 domain-containing protein</fullName>
    </submittedName>
</protein>
<feature type="transmembrane region" description="Helical" evidence="1">
    <location>
        <begin position="165"/>
        <end position="189"/>
    </location>
</feature>
<dbReference type="RefSeq" id="WP_310928219.1">
    <property type="nucleotide sequence ID" value="NZ_JAMQOQ010000002.1"/>
</dbReference>
<accession>A0ABU2G2A6</accession>
<sequence length="223" mass="23695">MPESEYDPDDALVPATPAGYRDPTTFDYSVPALAGIAVALTVAGLLAFGAVLTFAQGAAVYDALFVFEETPDGFVATLRLGLAFGVAAGVVVATVLVHEYVHGLVYRRFGYDVSYGLAPFLGAAYAGAFHQFQRPEEVRYVAVAPLLVLDALFLVLLFVPAPLVAYAAFVGLVFNTAGAAGDLYLLWFLSGLPEGTLLYDSDMRHSYVFEPGSNSDSNSNTES</sequence>
<proteinExistence type="predicted"/>
<feature type="transmembrane region" description="Helical" evidence="1">
    <location>
        <begin position="76"/>
        <end position="97"/>
    </location>
</feature>
<name>A0ABU2G2A6_9EURY</name>
<keyword evidence="1" id="KW-0812">Transmembrane</keyword>
<keyword evidence="1" id="KW-1133">Transmembrane helix</keyword>
<comment type="caution">
    <text evidence="2">The sequence shown here is derived from an EMBL/GenBank/DDBJ whole genome shotgun (WGS) entry which is preliminary data.</text>
</comment>
<keyword evidence="3" id="KW-1185">Reference proteome</keyword>
<evidence type="ECO:0000313" key="2">
    <source>
        <dbReference type="EMBL" id="MDS0294384.1"/>
    </source>
</evidence>
<reference evidence="2 3" key="1">
    <citation type="submission" date="2022-06" db="EMBL/GenBank/DDBJ databases">
        <title>Halogeometricum sp. a new haloarchaeum isolate from saline soil.</title>
        <authorList>
            <person name="Strakova D."/>
            <person name="Galisteo C."/>
            <person name="Sanchez-Porro C."/>
            <person name="Ventosa A."/>
        </authorList>
    </citation>
    <scope>NUCLEOTIDE SEQUENCE [LARGE SCALE GENOMIC DNA]</scope>
    <source>
        <strain evidence="3">S3BR25-2</strain>
    </source>
</reference>
<organism evidence="2 3">
    <name type="scientific">Halogeometricum luteum</name>
    <dbReference type="NCBI Taxonomy" id="2950537"/>
    <lineage>
        <taxon>Archaea</taxon>
        <taxon>Methanobacteriati</taxon>
        <taxon>Methanobacteriota</taxon>
        <taxon>Stenosarchaea group</taxon>
        <taxon>Halobacteria</taxon>
        <taxon>Halobacteriales</taxon>
        <taxon>Haloferacaceae</taxon>
        <taxon>Halogeometricum</taxon>
    </lineage>
</organism>
<evidence type="ECO:0000313" key="3">
    <source>
        <dbReference type="Proteomes" id="UP001254813"/>
    </source>
</evidence>
<feature type="transmembrane region" description="Helical" evidence="1">
    <location>
        <begin position="109"/>
        <end position="128"/>
    </location>
</feature>
<dbReference type="EMBL" id="JAMQOQ010000002">
    <property type="protein sequence ID" value="MDS0294384.1"/>
    <property type="molecule type" value="Genomic_DNA"/>
</dbReference>
<feature type="transmembrane region" description="Helical" evidence="1">
    <location>
        <begin position="32"/>
        <end position="55"/>
    </location>
</feature>
<dbReference type="Proteomes" id="UP001254813">
    <property type="component" value="Unassembled WGS sequence"/>
</dbReference>
<dbReference type="Pfam" id="PF11667">
    <property type="entry name" value="DUF3267"/>
    <property type="match status" value="1"/>
</dbReference>
<keyword evidence="1" id="KW-0472">Membrane</keyword>
<evidence type="ECO:0000256" key="1">
    <source>
        <dbReference type="SAM" id="Phobius"/>
    </source>
</evidence>
<dbReference type="InterPro" id="IPR021683">
    <property type="entry name" value="DUF3267"/>
</dbReference>